<name>A0AB34JJR5_PRYPA</name>
<gene>
    <name evidence="3" type="ORF">AB1Y20_022489</name>
</gene>
<dbReference type="Proteomes" id="UP001515480">
    <property type="component" value="Unassembled WGS sequence"/>
</dbReference>
<accession>A0AB34JJR5</accession>
<dbReference type="CDD" id="cd00170">
    <property type="entry name" value="SEC14"/>
    <property type="match status" value="1"/>
</dbReference>
<dbReference type="SMART" id="SM00516">
    <property type="entry name" value="SEC14"/>
    <property type="match status" value="1"/>
</dbReference>
<dbReference type="InterPro" id="IPR001251">
    <property type="entry name" value="CRAL-TRIO_dom"/>
</dbReference>
<evidence type="ECO:0000313" key="3">
    <source>
        <dbReference type="EMBL" id="KAL1520929.1"/>
    </source>
</evidence>
<feature type="domain" description="CRAL-TRIO" evidence="2">
    <location>
        <begin position="222"/>
        <end position="382"/>
    </location>
</feature>
<dbReference type="PROSITE" id="PS50191">
    <property type="entry name" value="CRAL_TRIO"/>
    <property type="match status" value="1"/>
</dbReference>
<organism evidence="3 4">
    <name type="scientific">Prymnesium parvum</name>
    <name type="common">Toxic golden alga</name>
    <dbReference type="NCBI Taxonomy" id="97485"/>
    <lineage>
        <taxon>Eukaryota</taxon>
        <taxon>Haptista</taxon>
        <taxon>Haptophyta</taxon>
        <taxon>Prymnesiophyceae</taxon>
        <taxon>Prymnesiales</taxon>
        <taxon>Prymnesiaceae</taxon>
        <taxon>Prymnesium</taxon>
    </lineage>
</organism>
<dbReference type="Pfam" id="PF00650">
    <property type="entry name" value="CRAL_TRIO"/>
    <property type="match status" value="1"/>
</dbReference>
<dbReference type="SUPFAM" id="SSF52087">
    <property type="entry name" value="CRAL/TRIO domain"/>
    <property type="match status" value="1"/>
</dbReference>
<evidence type="ECO:0000259" key="2">
    <source>
        <dbReference type="PROSITE" id="PS50191"/>
    </source>
</evidence>
<comment type="caution">
    <text evidence="3">The sequence shown here is derived from an EMBL/GenBank/DDBJ whole genome shotgun (WGS) entry which is preliminary data.</text>
</comment>
<reference evidence="3 4" key="1">
    <citation type="journal article" date="2024" name="Science">
        <title>Giant polyketide synthase enzymes in the biosynthesis of giant marine polyether toxins.</title>
        <authorList>
            <person name="Fallon T.R."/>
            <person name="Shende V.V."/>
            <person name="Wierzbicki I.H."/>
            <person name="Pendleton A.L."/>
            <person name="Watervoot N.F."/>
            <person name="Auber R.P."/>
            <person name="Gonzalez D.J."/>
            <person name="Wisecaver J.H."/>
            <person name="Moore B.S."/>
        </authorList>
    </citation>
    <scope>NUCLEOTIDE SEQUENCE [LARGE SCALE GENOMIC DNA]</scope>
    <source>
        <strain evidence="3 4">12B1</strain>
    </source>
</reference>
<dbReference type="PANTHER" id="PTHR46277:SF3">
    <property type="entry name" value="BINDING PROTEIN, PUTATIVE-RELATED"/>
    <property type="match status" value="1"/>
</dbReference>
<proteinExistence type="predicted"/>
<dbReference type="Gene3D" id="3.40.525.10">
    <property type="entry name" value="CRAL-TRIO lipid binding domain"/>
    <property type="match status" value="1"/>
</dbReference>
<keyword evidence="4" id="KW-1185">Reference proteome</keyword>
<feature type="region of interest" description="Disordered" evidence="1">
    <location>
        <begin position="17"/>
        <end position="56"/>
    </location>
</feature>
<dbReference type="EMBL" id="JBGBPQ010000008">
    <property type="protein sequence ID" value="KAL1520929.1"/>
    <property type="molecule type" value="Genomic_DNA"/>
</dbReference>
<dbReference type="PANTHER" id="PTHR46277">
    <property type="entry name" value="OS03G0850700 PROTEIN"/>
    <property type="match status" value="1"/>
</dbReference>
<sequence>MAKVDNGRLAVLRARYGDAHTATASGRKPTPYPASASPPSRDRSPPGPTGPRAGVAHADVPSVVRPEGSPPLGSAKAPSLLAAPPAVGRGAESTSLAEAAAVTHVTSEDVEGTHATSADMPAVTHMTTADVAETGISLNDGTWQPAEATAAAVFPDGVAAEVRRLAASVPPATMAAMRERFPHAREVDWLRFLKASGGDLRRGGDAYEQHVRWKASLPADIKAAAWTEIAKGKFYQRGVARTGAPVCYWQTSKNDPKTRDLQACLHAAIFWCFHVEQLLDSRGADEERSFVMVIDRWHNVLDLQLLLAAVPIMQANFPERLNAIYVVPTNGFLRGLYRMVHPLLNEETRRLVKLLSSFQDLHSFIDTDQLPARMGGTDLWEFNPECDVPDLHIPAGPEMPPKQL</sequence>
<protein>
    <recommendedName>
        <fullName evidence="2">CRAL-TRIO domain-containing protein</fullName>
    </recommendedName>
</protein>
<evidence type="ECO:0000256" key="1">
    <source>
        <dbReference type="SAM" id="MobiDB-lite"/>
    </source>
</evidence>
<dbReference type="InterPro" id="IPR036865">
    <property type="entry name" value="CRAL-TRIO_dom_sf"/>
</dbReference>
<dbReference type="AlphaFoldDB" id="A0AB34JJR5"/>
<evidence type="ECO:0000313" key="4">
    <source>
        <dbReference type="Proteomes" id="UP001515480"/>
    </source>
</evidence>